<dbReference type="SUPFAM" id="SSF54001">
    <property type="entry name" value="Cysteine proteinases"/>
    <property type="match status" value="1"/>
</dbReference>
<feature type="coiled-coil region" evidence="6">
    <location>
        <begin position="31"/>
        <end position="100"/>
    </location>
</feature>
<reference evidence="9" key="1">
    <citation type="submission" date="2013-12" db="EMBL/GenBank/DDBJ databases">
        <title>A Varibaculum cambriense genome reconstructed from a premature infant gut community with otherwise low bacterial novelty that shifts toward anaerobic metabolism during the third week of life.</title>
        <authorList>
            <person name="Brown C.T."/>
            <person name="Sharon I."/>
            <person name="Thomas B.C."/>
            <person name="Castelle C.J."/>
            <person name="Morowitz M.J."/>
            <person name="Banfield J.F."/>
        </authorList>
    </citation>
    <scope>NUCLEOTIDE SEQUENCE</scope>
</reference>
<evidence type="ECO:0000256" key="1">
    <source>
        <dbReference type="ARBA" id="ARBA00007074"/>
    </source>
</evidence>
<dbReference type="GO" id="GO:0008234">
    <property type="term" value="F:cysteine-type peptidase activity"/>
    <property type="evidence" value="ECO:0007669"/>
    <property type="project" value="UniProtKB-KW"/>
</dbReference>
<keyword evidence="2" id="KW-0645">Protease</keyword>
<dbReference type="PANTHER" id="PTHR47359">
    <property type="entry name" value="PEPTIDOGLYCAN DL-ENDOPEPTIDASE CWLO"/>
    <property type="match status" value="1"/>
</dbReference>
<dbReference type="GO" id="GO:0006508">
    <property type="term" value="P:proteolysis"/>
    <property type="evidence" value="ECO:0007669"/>
    <property type="project" value="UniProtKB-KW"/>
</dbReference>
<feature type="domain" description="NlpC/P60" evidence="8">
    <location>
        <begin position="317"/>
        <end position="429"/>
    </location>
</feature>
<dbReference type="InterPro" id="IPR051794">
    <property type="entry name" value="PG_Endopeptidase_C40"/>
</dbReference>
<dbReference type="InterPro" id="IPR038765">
    <property type="entry name" value="Papain-like_cys_pep_sf"/>
</dbReference>
<gene>
    <name evidence="9" type="ORF">Q604_UNBc4C00044G0046</name>
</gene>
<dbReference type="EMBL" id="AZMM01018825">
    <property type="protein sequence ID" value="ETJ16628.1"/>
    <property type="molecule type" value="Genomic_DNA"/>
</dbReference>
<keyword evidence="3" id="KW-0732">Signal</keyword>
<sequence>MKKRILALMLATVVVTGINIPAYATPDNSKLNESRSKYAEIETKIANIQDKIYELNGQIEPLQVTVEKNKKEISNINNVIDNTTKEIDQCKVEVNELDKALGERVSAMYMSGDLEFSYVNFLLESESTGDFFTRLQAVSQIISKDKKAIEELTDKKEELDGKINSLEDKKNEIDTLNKEVQTSLSELDGKKKEQEVLVNEAQQEKSKFDSEYLSELEREVVQSQYAVINSSSSTSSDLQSAITQLRNIRDNQLKSEIVKSEVNDMIEKGKTAYSSKKEQEEAQARAAAAAAAAAATSTSTPNRGSSNSSSATPPPASGNASAVLNEAYKHLGKAYVYGATGPSNFDCSGFTQYVFKNAAGIDISRTTYSQINVGVPVSQDQLQPGDLVFPHTGHVGIYVGNGQMIHAPQTGDVVKVSPVYKFYAARRVL</sequence>
<evidence type="ECO:0000256" key="3">
    <source>
        <dbReference type="ARBA" id="ARBA00022729"/>
    </source>
</evidence>
<proteinExistence type="inferred from homology"/>
<dbReference type="Gene3D" id="3.90.1720.10">
    <property type="entry name" value="endopeptidase domain like (from Nostoc punctiforme)"/>
    <property type="match status" value="1"/>
</dbReference>
<evidence type="ECO:0000256" key="6">
    <source>
        <dbReference type="SAM" id="Coils"/>
    </source>
</evidence>
<comment type="similarity">
    <text evidence="1">Belongs to the peptidase C40 family.</text>
</comment>
<feature type="compositionally biased region" description="Basic and acidic residues" evidence="7">
    <location>
        <begin position="272"/>
        <end position="283"/>
    </location>
</feature>
<dbReference type="Pfam" id="PF24568">
    <property type="entry name" value="CC_PcsB"/>
    <property type="match status" value="1"/>
</dbReference>
<evidence type="ECO:0000256" key="5">
    <source>
        <dbReference type="ARBA" id="ARBA00022807"/>
    </source>
</evidence>
<organism evidence="9">
    <name type="scientific">human gut metagenome</name>
    <dbReference type="NCBI Taxonomy" id="408170"/>
    <lineage>
        <taxon>unclassified sequences</taxon>
        <taxon>metagenomes</taxon>
        <taxon>organismal metagenomes</taxon>
    </lineage>
</organism>
<keyword evidence="5" id="KW-0788">Thiol protease</keyword>
<dbReference type="Gene3D" id="6.10.250.3150">
    <property type="match status" value="1"/>
</dbReference>
<name>W1WEM7_9ZZZZ</name>
<feature type="region of interest" description="Disordered" evidence="7">
    <location>
        <begin position="272"/>
        <end position="319"/>
    </location>
</feature>
<evidence type="ECO:0000256" key="7">
    <source>
        <dbReference type="SAM" id="MobiDB-lite"/>
    </source>
</evidence>
<comment type="caution">
    <text evidence="9">The sequence shown here is derived from an EMBL/GenBank/DDBJ whole genome shotgun (WGS) entry which is preliminary data.</text>
</comment>
<dbReference type="AlphaFoldDB" id="W1WEM7"/>
<evidence type="ECO:0000256" key="4">
    <source>
        <dbReference type="ARBA" id="ARBA00022801"/>
    </source>
</evidence>
<evidence type="ECO:0000259" key="8">
    <source>
        <dbReference type="PROSITE" id="PS51935"/>
    </source>
</evidence>
<dbReference type="Pfam" id="PF00877">
    <property type="entry name" value="NLPC_P60"/>
    <property type="match status" value="1"/>
</dbReference>
<dbReference type="InterPro" id="IPR057309">
    <property type="entry name" value="PcsB_CC"/>
</dbReference>
<evidence type="ECO:0000256" key="2">
    <source>
        <dbReference type="ARBA" id="ARBA00022670"/>
    </source>
</evidence>
<protein>
    <submittedName>
        <fullName evidence="9">NLP/P60 protein</fullName>
    </submittedName>
</protein>
<keyword evidence="6" id="KW-0175">Coiled coil</keyword>
<evidence type="ECO:0000313" key="9">
    <source>
        <dbReference type="EMBL" id="ETJ16628.1"/>
    </source>
</evidence>
<feature type="coiled-coil region" evidence="6">
    <location>
        <begin position="142"/>
        <end position="211"/>
    </location>
</feature>
<dbReference type="PROSITE" id="PS51935">
    <property type="entry name" value="NLPC_P60"/>
    <property type="match status" value="1"/>
</dbReference>
<dbReference type="PANTHER" id="PTHR47359:SF3">
    <property type="entry name" value="NLP_P60 DOMAIN-CONTAINING PROTEIN-RELATED"/>
    <property type="match status" value="1"/>
</dbReference>
<accession>W1WEM7</accession>
<dbReference type="InterPro" id="IPR000064">
    <property type="entry name" value="NLP_P60_dom"/>
</dbReference>
<feature type="compositionally biased region" description="Low complexity" evidence="7">
    <location>
        <begin position="284"/>
        <end position="319"/>
    </location>
</feature>
<keyword evidence="4" id="KW-0378">Hydrolase</keyword>